<reference evidence="2" key="1">
    <citation type="submission" date="2021-10" db="EMBL/GenBank/DDBJ databases">
        <title>Complete genome sequences of five Ralstonia solancearum strains isolated from sunflower.</title>
        <authorList>
            <person name="She X."/>
            <person name="He Z."/>
        </authorList>
    </citation>
    <scope>NUCLEOTIDE SEQUENCE</scope>
    <source>
        <strain evidence="2">RS638</strain>
    </source>
</reference>
<dbReference type="SUPFAM" id="SSF53098">
    <property type="entry name" value="Ribonuclease H-like"/>
    <property type="match status" value="1"/>
</dbReference>
<dbReference type="InterPro" id="IPR036397">
    <property type="entry name" value="RNaseH_sf"/>
</dbReference>
<accession>A0ABY6NIY1</accession>
<dbReference type="SUPFAM" id="SSF46689">
    <property type="entry name" value="Homeodomain-like"/>
    <property type="match status" value="1"/>
</dbReference>
<dbReference type="InterPro" id="IPR048020">
    <property type="entry name" value="Transpos_IS3"/>
</dbReference>
<dbReference type="InterPro" id="IPR012337">
    <property type="entry name" value="RNaseH-like_sf"/>
</dbReference>
<dbReference type="PANTHER" id="PTHR47515">
    <property type="entry name" value="LOW CALCIUM RESPONSE LOCUS PROTEIN T"/>
    <property type="match status" value="1"/>
</dbReference>
<feature type="domain" description="Integrase catalytic" evidence="1">
    <location>
        <begin position="201"/>
        <end position="362"/>
    </location>
</feature>
<dbReference type="InterPro" id="IPR025948">
    <property type="entry name" value="HTH-like_dom"/>
</dbReference>
<dbReference type="Pfam" id="PF01527">
    <property type="entry name" value="HTH_Tnp_1"/>
    <property type="match status" value="1"/>
</dbReference>
<protein>
    <submittedName>
        <fullName evidence="2">IS3-like element ISRso12 family transposase</fullName>
    </submittedName>
</protein>
<keyword evidence="2" id="KW-0614">Plasmid</keyword>
<dbReference type="NCBIfam" id="NF033516">
    <property type="entry name" value="transpos_IS3"/>
    <property type="match status" value="1"/>
</dbReference>
<dbReference type="InterPro" id="IPR009057">
    <property type="entry name" value="Homeodomain-like_sf"/>
</dbReference>
<dbReference type="InterPro" id="IPR001584">
    <property type="entry name" value="Integrase_cat-core"/>
</dbReference>
<dbReference type="EMBL" id="CP085044">
    <property type="protein sequence ID" value="UZF17250.1"/>
    <property type="molecule type" value="Genomic_DNA"/>
</dbReference>
<dbReference type="PANTHER" id="PTHR47515:SF1">
    <property type="entry name" value="BLR2054 PROTEIN"/>
    <property type="match status" value="1"/>
</dbReference>
<dbReference type="Gene3D" id="3.30.420.10">
    <property type="entry name" value="Ribonuclease H-like superfamily/Ribonuclease H"/>
    <property type="match status" value="1"/>
</dbReference>
<gene>
    <name evidence="2" type="ORF">LH706_25130</name>
</gene>
<evidence type="ECO:0000313" key="2">
    <source>
        <dbReference type="EMBL" id="UZF17250.1"/>
    </source>
</evidence>
<dbReference type="Pfam" id="PF13683">
    <property type="entry name" value="rve_3"/>
    <property type="match status" value="1"/>
</dbReference>
<organism evidence="2">
    <name type="scientific">Ralstonia solanacearum</name>
    <name type="common">Pseudomonas solanacearum</name>
    <dbReference type="NCBI Taxonomy" id="305"/>
    <lineage>
        <taxon>Bacteria</taxon>
        <taxon>Pseudomonadati</taxon>
        <taxon>Pseudomonadota</taxon>
        <taxon>Betaproteobacteria</taxon>
        <taxon>Burkholderiales</taxon>
        <taxon>Burkholderiaceae</taxon>
        <taxon>Ralstonia</taxon>
        <taxon>Ralstonia solanacearum species complex</taxon>
    </lineage>
</organism>
<dbReference type="InterPro" id="IPR002514">
    <property type="entry name" value="Transposase_8"/>
</dbReference>
<name>A0ABY6NIY1_RALSL</name>
<proteinExistence type="predicted"/>
<evidence type="ECO:0000259" key="1">
    <source>
        <dbReference type="PROSITE" id="PS50994"/>
    </source>
</evidence>
<dbReference type="Pfam" id="PF13276">
    <property type="entry name" value="HTH_21"/>
    <property type="match status" value="1"/>
</dbReference>
<geneLocation type="plasmid" evidence="2">
    <name>p1</name>
</geneLocation>
<dbReference type="PROSITE" id="PS50994">
    <property type="entry name" value="INTEGRASE"/>
    <property type="match status" value="1"/>
</dbReference>
<sequence length="373" mass="43065">MKKSKFTEEQIAFALHQAETGVSVEEVCRKIGILQATFYAWKKKYGGIGVSELRRLRQLEEENAKLRRLVADLSLDKVMLQDVLRKKPLRPAQRKALVGHLIERYRVSIKRACQVCRQSRAGWYQKPKPRLLDAPIKARMHEIASTRVRYGFWRIYVLIRREGWLVNHKRVYRLYKEEGLNLRTKRPRRRKAAAHRLERPVLTAPNQSWSMDFVSDALFNGNKFRALTVVDNHTRECLAIEAAPSLNGSDVVRVLQAIVIRRGMVPARIQADNGPEFVSLALDKWAYEAGVTLDFSRPGKPTDNAFIESFNGSLRDECLNTYWFLSLEDARQKLENWRHDYNHFRPHSALDDTAPALFARQFAITPTTPASLA</sequence>